<organism evidence="2 3">
    <name type="scientific">Anaerotalea alkaliphila</name>
    <dbReference type="NCBI Taxonomy" id="2662126"/>
    <lineage>
        <taxon>Bacteria</taxon>
        <taxon>Bacillati</taxon>
        <taxon>Bacillota</taxon>
        <taxon>Clostridia</taxon>
        <taxon>Eubacteriales</taxon>
        <taxon>Anaerotalea</taxon>
    </lineage>
</organism>
<dbReference type="Proteomes" id="UP000461585">
    <property type="component" value="Unassembled WGS sequence"/>
</dbReference>
<proteinExistence type="predicted"/>
<keyword evidence="1" id="KW-0472">Membrane</keyword>
<reference evidence="2 3" key="1">
    <citation type="submission" date="2020-01" db="EMBL/GenBank/DDBJ databases">
        <title>Anaeroalcalibacter tamaniensis gen. nov., sp. nov., moderately halophilic strictly anaerobic fermenter bacterium from mud volcano of Taman peninsula.</title>
        <authorList>
            <person name="Frolova A."/>
            <person name="Merkel A.Y."/>
            <person name="Slobodkin A.I."/>
        </authorList>
    </citation>
    <scope>NUCLEOTIDE SEQUENCE [LARGE SCALE GENOMIC DNA]</scope>
    <source>
        <strain evidence="2 3">F-3ap</strain>
    </source>
</reference>
<keyword evidence="3" id="KW-1185">Reference proteome</keyword>
<keyword evidence="1" id="KW-1133">Transmembrane helix</keyword>
<dbReference type="AlphaFoldDB" id="A0A7X5HW12"/>
<evidence type="ECO:0000313" key="2">
    <source>
        <dbReference type="EMBL" id="NDL67703.1"/>
    </source>
</evidence>
<dbReference type="EMBL" id="JAAEEH010000019">
    <property type="protein sequence ID" value="NDL67703.1"/>
    <property type="molecule type" value="Genomic_DNA"/>
</dbReference>
<accession>A0A7X5HW12</accession>
<name>A0A7X5HW12_9FIRM</name>
<keyword evidence="1" id="KW-0812">Transmembrane</keyword>
<evidence type="ECO:0000313" key="3">
    <source>
        <dbReference type="Proteomes" id="UP000461585"/>
    </source>
</evidence>
<protein>
    <submittedName>
        <fullName evidence="2">Uncharacterized protein</fullName>
    </submittedName>
</protein>
<comment type="caution">
    <text evidence="2">The sequence shown here is derived from an EMBL/GenBank/DDBJ whole genome shotgun (WGS) entry which is preliminary data.</text>
</comment>
<dbReference type="RefSeq" id="WP_162370430.1">
    <property type="nucleotide sequence ID" value="NZ_JAAEEH010000019.1"/>
</dbReference>
<evidence type="ECO:0000256" key="1">
    <source>
        <dbReference type="SAM" id="Phobius"/>
    </source>
</evidence>
<feature type="transmembrane region" description="Helical" evidence="1">
    <location>
        <begin position="20"/>
        <end position="41"/>
    </location>
</feature>
<gene>
    <name evidence="2" type="ORF">GXN74_08085</name>
</gene>
<sequence>MFLDMDLTQMFTWTQSILDAMMPVIYITLGISLAFIIIKALKSAFNY</sequence>